<feature type="domain" description="Trimeric autotransporter adhesin YadA-like head" evidence="15">
    <location>
        <begin position="1845"/>
        <end position="1867"/>
    </location>
</feature>
<feature type="domain" description="Trimeric autotransporter adhesin YadA-like stalk" evidence="16">
    <location>
        <begin position="738"/>
        <end position="775"/>
    </location>
</feature>
<organism evidence="17">
    <name type="scientific">Veillonella ratti</name>
    <dbReference type="NCBI Taxonomy" id="103892"/>
    <lineage>
        <taxon>Bacteria</taxon>
        <taxon>Bacillati</taxon>
        <taxon>Bacillota</taxon>
        <taxon>Negativicutes</taxon>
        <taxon>Veillonellales</taxon>
        <taxon>Veillonellaceae</taxon>
        <taxon>Veillonella</taxon>
    </lineage>
</organism>
<gene>
    <name evidence="17" type="ORF">VRLFYP33_01556</name>
</gene>
<dbReference type="PANTHER" id="PTHR24023:SF1082">
    <property type="entry name" value="COLLAGEN TRIPLE HELIX REPEAT"/>
    <property type="match status" value="1"/>
</dbReference>
<dbReference type="PANTHER" id="PTHR24023">
    <property type="entry name" value="COLLAGEN ALPHA"/>
    <property type="match status" value="1"/>
</dbReference>
<feature type="domain" description="Trimeric autotransporter adhesin YadA-like head" evidence="15">
    <location>
        <begin position="1278"/>
        <end position="1300"/>
    </location>
</feature>
<dbReference type="GO" id="GO:0009986">
    <property type="term" value="C:cell surface"/>
    <property type="evidence" value="ECO:0007669"/>
    <property type="project" value="UniProtKB-SubCell"/>
</dbReference>
<keyword evidence="10" id="KW-0998">Cell outer membrane</keyword>
<dbReference type="Gene3D" id="2.150.10.10">
    <property type="entry name" value="Serralysin-like metalloprotease, C-terminal"/>
    <property type="match status" value="17"/>
</dbReference>
<feature type="domain" description="Trimeric autotransporter adhesin YadA-like stalk" evidence="16">
    <location>
        <begin position="2110"/>
        <end position="2148"/>
    </location>
</feature>
<keyword evidence="11" id="KW-0175">Coiled coil</keyword>
<keyword evidence="6" id="KW-0812">Transmembrane</keyword>
<proteinExistence type="inferred from homology"/>
<feature type="domain" description="Trimeric autotransporter adhesin YadA-like head" evidence="15">
    <location>
        <begin position="1507"/>
        <end position="1530"/>
    </location>
</feature>
<dbReference type="GO" id="GO:0031012">
    <property type="term" value="C:extracellular matrix"/>
    <property type="evidence" value="ECO:0007669"/>
    <property type="project" value="TreeGrafter"/>
</dbReference>
<dbReference type="Pfam" id="PF05658">
    <property type="entry name" value="YadA_head"/>
    <property type="match status" value="19"/>
</dbReference>
<evidence type="ECO:0000256" key="9">
    <source>
        <dbReference type="ARBA" id="ARBA00023136"/>
    </source>
</evidence>
<comment type="similarity">
    <text evidence="3">Belongs to the autotransporter-2 (AT-2) (TC 1.B.40) family.</text>
</comment>
<feature type="domain" description="Trimeric autotransporter adhesin YadA-like stalk" evidence="16">
    <location>
        <begin position="2689"/>
        <end position="2721"/>
    </location>
</feature>
<dbReference type="SUPFAM" id="SSF101967">
    <property type="entry name" value="Adhesin YadA, collagen-binding domain"/>
    <property type="match status" value="11"/>
</dbReference>
<feature type="domain" description="Trimeric autotransporter adhesin YadA-like head" evidence="15">
    <location>
        <begin position="1334"/>
        <end position="1353"/>
    </location>
</feature>
<keyword evidence="5" id="KW-1134">Transmembrane beta strand</keyword>
<feature type="domain" description="Trimeric autotransporter adhesin YadA-like head" evidence="15">
    <location>
        <begin position="1392"/>
        <end position="1415"/>
    </location>
</feature>
<evidence type="ECO:0000256" key="5">
    <source>
        <dbReference type="ARBA" id="ARBA00022452"/>
    </source>
</evidence>
<feature type="domain" description="Trimeric autotransporter adhesin YadA-like head" evidence="15">
    <location>
        <begin position="787"/>
        <end position="812"/>
    </location>
</feature>
<feature type="domain" description="Trimeric autotransporter adhesin YadA-like head" evidence="15">
    <location>
        <begin position="1967"/>
        <end position="1989"/>
    </location>
</feature>
<feature type="domain" description="Trimeric autotransporter adhesin YadA-like stalk" evidence="16">
    <location>
        <begin position="1639"/>
        <end position="1663"/>
    </location>
</feature>
<keyword evidence="7 13" id="KW-0732">Signal</keyword>
<feature type="region of interest" description="Disordered" evidence="12">
    <location>
        <begin position="2484"/>
        <end position="2514"/>
    </location>
</feature>
<dbReference type="GO" id="GO:0009279">
    <property type="term" value="C:cell outer membrane"/>
    <property type="evidence" value="ECO:0007669"/>
    <property type="project" value="UniProtKB-SubCell"/>
</dbReference>
<dbReference type="GO" id="GO:0005615">
    <property type="term" value="C:extracellular space"/>
    <property type="evidence" value="ECO:0007669"/>
    <property type="project" value="TreeGrafter"/>
</dbReference>
<evidence type="ECO:0000259" key="16">
    <source>
        <dbReference type="Pfam" id="PF05662"/>
    </source>
</evidence>
<feature type="domain" description="Trimeric autotransporter adhesin YadA-like head" evidence="15">
    <location>
        <begin position="415"/>
        <end position="434"/>
    </location>
</feature>
<evidence type="ECO:0000259" key="14">
    <source>
        <dbReference type="Pfam" id="PF03895"/>
    </source>
</evidence>
<dbReference type="InterPro" id="IPR005594">
    <property type="entry name" value="YadA_C"/>
</dbReference>
<feature type="coiled-coil region" evidence="11">
    <location>
        <begin position="3680"/>
        <end position="3714"/>
    </location>
</feature>
<feature type="domain" description="Trimeric autotransporter adhesin YadA-like head" evidence="15">
    <location>
        <begin position="606"/>
        <end position="630"/>
    </location>
</feature>
<feature type="chain" id="PRO_5026995618" evidence="13">
    <location>
        <begin position="28"/>
        <end position="3715"/>
    </location>
</feature>
<dbReference type="SUPFAM" id="SSF54523">
    <property type="entry name" value="Pili subunits"/>
    <property type="match status" value="1"/>
</dbReference>
<feature type="domain" description="Trimeric autotransporter adhesin YadA-like stalk" evidence="16">
    <location>
        <begin position="319"/>
        <end position="348"/>
    </location>
</feature>
<accession>A0A6N3DEN2</accession>
<feature type="domain" description="Trimeric autotransporter adhesin YadA-like head" evidence="15">
    <location>
        <begin position="1048"/>
        <end position="1074"/>
    </location>
</feature>
<dbReference type="Pfam" id="PF03895">
    <property type="entry name" value="YadA_anchor"/>
    <property type="match status" value="1"/>
</dbReference>
<reference evidence="17" key="1">
    <citation type="submission" date="2019-11" db="EMBL/GenBank/DDBJ databases">
        <authorList>
            <person name="Feng L."/>
        </authorList>
    </citation>
    <scope>NUCLEOTIDE SEQUENCE</scope>
    <source>
        <strain evidence="17">VrattiLFYP33</strain>
    </source>
</reference>
<feature type="domain" description="Trimeric autotransporter adhesin YadA-like head" evidence="15">
    <location>
        <begin position="106"/>
        <end position="126"/>
    </location>
</feature>
<feature type="domain" description="Trimeric autotransporter adhesin YadA-like head" evidence="15">
    <location>
        <begin position="1532"/>
        <end position="1557"/>
    </location>
</feature>
<evidence type="ECO:0000256" key="11">
    <source>
        <dbReference type="SAM" id="Coils"/>
    </source>
</evidence>
<feature type="signal peptide" evidence="13">
    <location>
        <begin position="1"/>
        <end position="27"/>
    </location>
</feature>
<dbReference type="InterPro" id="IPR045584">
    <property type="entry name" value="Pilin-like"/>
</dbReference>
<name>A0A6N3DEN2_9FIRM</name>
<feature type="region of interest" description="Disordered" evidence="12">
    <location>
        <begin position="2775"/>
        <end position="2820"/>
    </location>
</feature>
<feature type="domain" description="Trimeric autotransporter adhesin YadA-like head" evidence="15">
    <location>
        <begin position="1008"/>
        <end position="1032"/>
    </location>
</feature>
<evidence type="ECO:0000256" key="4">
    <source>
        <dbReference type="ARBA" id="ARBA00022448"/>
    </source>
</evidence>
<feature type="domain" description="Trimeric autotransporter adhesin YadA-like head" evidence="15">
    <location>
        <begin position="220"/>
        <end position="246"/>
    </location>
</feature>
<dbReference type="RefSeq" id="WP_156705128.1">
    <property type="nucleotide sequence ID" value="NZ_CACRUX010000057.1"/>
</dbReference>
<evidence type="ECO:0000259" key="15">
    <source>
        <dbReference type="Pfam" id="PF05658"/>
    </source>
</evidence>
<dbReference type="Pfam" id="PF05662">
    <property type="entry name" value="YadA_stalk"/>
    <property type="match status" value="8"/>
</dbReference>
<feature type="domain" description="Trimeric autotransporter adhesin YadA-like head" evidence="15">
    <location>
        <begin position="1305"/>
        <end position="1329"/>
    </location>
</feature>
<keyword evidence="8" id="KW-0653">Protein transport</keyword>
<evidence type="ECO:0000256" key="2">
    <source>
        <dbReference type="ARBA" id="ARBA00004442"/>
    </source>
</evidence>
<evidence type="ECO:0000256" key="10">
    <source>
        <dbReference type="ARBA" id="ARBA00023237"/>
    </source>
</evidence>
<feature type="region of interest" description="Disordered" evidence="12">
    <location>
        <begin position="2192"/>
        <end position="2217"/>
    </location>
</feature>
<evidence type="ECO:0000256" key="8">
    <source>
        <dbReference type="ARBA" id="ARBA00022927"/>
    </source>
</evidence>
<sequence length="3715" mass="380204">MSKKSRALLVVSLLTSSVLYPSLGVLAADLTDDQQAVYDAVIAEFNSRFSDLESRTDALVRETANIPTFNESDRGISIGEGAVATEVSNIAIGYKANAGTEYSSHIAIGSLSEALGGQSIAIGNGARANTGFTIAIAHNADVARDNGESSDSIGIGTNLVNRGMRTILIGGENGSQSEPITSNFAIGIGYHAIPGDTGVAIGEWSSSGLWGNSMGAGANAKGEKSLALGFQAHAADEGDISLGHQAYSADVGAISLGHKAFAIGENTVAIGRQSYAVNKSEIVESYLSDEHIYPQDGVVSVGNADYQLGEELISERHRRITNLAGGVDDYDAANIKQLRALKRDIDDNSVKYFSVKPMYYDDNNELVDETVNADNQGATGRSSMAIGAGATTNASNSLAIGHKATISDDSANGQTAIGYKATASGQESVALGSAASAEGVSVALGGSAKSTLLGVAVGYNAKSNGSGGISVGNDAESNFRSVAVGVGAQGKSESSVALGSEAATFANSSVATGSKSAVYGSGSIAIGTEAVVKSTVITPDEYNALSDEDKGLYVGAAFEIDKFGQKTPTQYMKIENSDGYYNGMAIGTGAAVSASNGMALGTVSRANGENSVAVGRRATSNVTDGVALGAWSLVDRENGEYGYTVDGITYDSDEALAEYMGKSAEYQAANDEFNSNVALFQEKNEALQKDPNNEQLRNEVAQAFDAAQVSFEKRNAIVNAYKSGLGAVSVGNAINTRQITNVAAGSEDTDAVNVAQLKALNTKVDANKIEYVSINSSVEENKANDGATATDTVAIGPKASATYEGAVAIGRNVEANGGVAIGENSSSTSDHSVAIGKYAVAGKESQADVAIGNVAKAAGYSVAIGNGASSYMEPNPEFGNGSGLGVAIGSNATVTGQSGVAVGFASQATFEANALGASAKATSRGAIAIGDTTKATGAGSVVLGNRAEADSTFGIAIGTYTKGLGSSSIGIGGETEATGNWSLAVGRKVIASADLSTSVGPYSNVTSEKSTAIGSWASAEDGSYATAVGYYARTRAGKSVALGSYSTASGGASMALGYDSVSSGGASVALGYKALANVNTGVALGSYSIADRGSKVEGYNVDGLTFESDAEIAAYLGKAEAYQTANADFEAKLAVYNEKEAALNADPTNEQLKEEFAEAEAATQASFEARNAIVAAYRSTLGAVSVGSDVDTRQITGVAADSEDTDAVNVAQLKGLKTLVDTKTENLEDNSKGYFHANIKEATDPAWNNYGLMSDTGGAGGLYSVAAGIEAQVNKDAEKAVAIGYRTKTKQQGGIAIGYDTVSDGKRAIAIGQDAVAKGVDATALGFNAQALNAQSLALGNQAKATGAWSIAIAQDTEASGHLSLAASYGVKTAGLQSVGIGVLAATSSAAENSVAIGTMAQALGVNTTAIGPSSKVSGSHSVGVGPAATTESTAYNGTAIGKNAYIGAIRDSGSGIGIPSDGITQGDDTAPEAGKEHMNSTALGFAAKAFGFQNLSVGAGAETYDTNTIAIGVNAVAKDHYATALGKQARATGKNSTAIGLWATSVGEDSVSIGTLSTIQGLDGQTAVNKSATLGSYSRAAIDNSVALGYESLAYVGDNVATKAYLTDEAFAKENGVVSVGNAEYTIGETTVEANRRRITNVAGGADDYDAVNVAQLQAVEAEGLNFKGDGDTVVHRDLGAELIISGGNTDTTTLTDNNIGVVADKDSGSLSVKLSKNLNLADGSVTFAETAKDADGNALVKGEDGKWYTDLTDAVYDADSQTYNKDGSALTAVESPIVGAVKLSSTGLDNGNQRITNLAAGVQATDAVNMSQLNDLTTKVDSNKIEYVSIKSSETENKLNDGATGDNSIAIGPKTKVTAASAVAISSQSEISNSNFASAYGATSKVTGSEQGTAIGYGAIVDNSLFGTALGTRANVTNSIQGTAVGQSANVSGSNYGISLGTFSKVINSDSGIAIGSMANVNNATYGMAIGINSSVTNQGGTALGYGTSVTEKSGVALGLGAMANRSGEVYGYSPDGVIFADDASVAAYMGKTAEFELANQDYVEKVKTFQEKLAAYQQDPRNPDVINAYVAAANAMTESFEKRTGIIAAYKSSYGAVSVGGSGATRQIINVAAGSEDTDAVNLAQLKTVETIAKAHTELTLDGKSAIVGTDGKLGDYIGENNLTMAVKDVNGQKVYDLKLKNEVVIGQPGKDGKDGTPGSIGLVGPQGPAGEDGQLGKNAYGEISVKNGVDGVDGKHGKDGITRIVYEDENGEEHTVATLEDGLKFAGDTKDVTIPKKLNETLEVKGGISDTSLLTDNNIGVVAKADGGLTVKLAKDLSLSDGSVAFAETAKDKDGNALVKGEDGNWYTDLTDAVYDADSQTYTKDGAALTAVESPVVGVVKLSSIGLDNGNQRIVNVATGIDKTDAVNVGQLDTAISNVVTSVGGAHTELTLDGKSAKAGADGALGEYIGENNLTMAVKDVKGQKVYDLKLKNEVVIGQPGKDGKDGTPGSIGLVGPQGPAGEDGQPGKNAYAEISVKNGVDGVDGKHGKDGITRIVYEDENGEERVVATMDDGLKFAGDTKDVTIPKKLNETLEVKGGISDASLLTDNNIGVVAKADGGLTVKLAKDLSLSDGSVTFAEIAKDADGNVLVKGEDGNWYSDLTDAVYDADSQTYTKDGEALTAVESPVVGAVKLSSTGLDNGNQRIVNVAAGINGMDAVNVDQLDAAISKVSSDVGGAHTELTLDGKSAKAGADGKLGEYIGENNLTMAVKDLNGQKVYDLKLKNEVVIGQPGKDGKDGTPGSIGLVGPQGPAGEDGQPGKNSYGEISVKNGVDGVDGKHGKDGITRIVYEDENGEEHTVATLEDGLKFAGDTENVTIAKKLNETLEVKGGISDASMLTDNNIGVVAKADGGLTVKLAKNLNLADGSVRIGGTTAEDGTLAGGIYIASQKDVPTTKDGKTEDGLFITGLTNTKWNPDANGIVSGRAATEDQLNAAISNVVTSVGGAHTELTLDGKYAKAGADGALGDYIGENNLTMAVKDVNGQKVYDLKLSNEVVIGTPGKDGKDGTPGKIGLVGPQGPAGEDGQPGKNAYADISVKNGVDGVDGKHGKDGITRIVYEDERGEEHTVATLEDGLKFAGDTENVTIAKKLNETLDIKGGISDASLLSDNNIGVVAKADGGLTVKLAKNVNLNDGSVRIGGTPGTDGTVSGGIYIANQKGVPTTKDGKTEDGLFITGLANTAWNPDEKGIVENRAATEKQLKAVADSSARVDAANLSKDNVNSWKTKLGITDTLLGEAGAWKLTVNGDGERSIKKGSVINFVNGEKVQLTQDNNDIKVALDAEFVEQVTNNTKNITKLDKRVTKVEGDVTDVKQDITKINNDITNINQDISNINTKIENIEGKAGVANVVGDPETGVKVEKVDANDATKGVKVSLEEKITVGGITIDGTTPSEGETANRTITGLTNTTWDAEKAVDNRAATEGQLKDFAKSIAGTAGATTINGDDNINAVKVEGKNEYNLSLNDDLKVGNSIAVNNMTYISKDGINANDKEIKNVKAVELTAEGTSAATTGQVYTVRQEMATAIGGVATAVQNNARQISKLDSKVNKSGAGAVALAALHPLDYDPDNKWNFTAGMGTYHGSNAVALGAFYRPNENTLFSIGGSMGNGENMMNVGVSMKFGNSNPYAGMSKGRLIEYVEKQTSEIDDLKAQNESQNERIQKLEELVQSLMSAR</sequence>
<evidence type="ECO:0000256" key="3">
    <source>
        <dbReference type="ARBA" id="ARBA00005848"/>
    </source>
</evidence>
<dbReference type="InterPro" id="IPR011049">
    <property type="entry name" value="Serralysin-like_metalloprot_C"/>
</dbReference>
<keyword evidence="4" id="KW-0813">Transport</keyword>
<feature type="domain" description="Trimeric autotransporter adhesin YadA-like C-terminal membrane anchor" evidence="14">
    <location>
        <begin position="3605"/>
        <end position="3662"/>
    </location>
</feature>
<protein>
    <submittedName>
        <fullName evidence="17">Hep_Hag</fullName>
    </submittedName>
</protein>
<feature type="domain" description="Trimeric autotransporter adhesin YadA-like head" evidence="15">
    <location>
        <begin position="378"/>
        <end position="404"/>
    </location>
</feature>
<feature type="domain" description="Trimeric autotransporter adhesin YadA-like stalk" evidence="16">
    <location>
        <begin position="1796"/>
        <end position="1827"/>
    </location>
</feature>
<dbReference type="Gene3D" id="3.30.1300.30">
    <property type="entry name" value="GSPII I/J protein-like"/>
    <property type="match status" value="1"/>
</dbReference>
<evidence type="ECO:0000256" key="7">
    <source>
        <dbReference type="ARBA" id="ARBA00022729"/>
    </source>
</evidence>
<comment type="subcellular location">
    <subcellularLocation>
        <location evidence="2">Cell outer membrane</location>
    </subcellularLocation>
    <subcellularLocation>
        <location evidence="1">Cell surface</location>
    </subcellularLocation>
</comment>
<keyword evidence="9" id="KW-0472">Membrane</keyword>
<feature type="domain" description="Trimeric autotransporter adhesin YadA-like stalk" evidence="16">
    <location>
        <begin position="1194"/>
        <end position="1232"/>
    </location>
</feature>
<dbReference type="InterPro" id="IPR008635">
    <property type="entry name" value="Coiled_stalk_dom"/>
</dbReference>
<feature type="domain" description="Trimeric autotransporter adhesin YadA-like head" evidence="15">
    <location>
        <begin position="935"/>
        <end position="960"/>
    </location>
</feature>
<evidence type="ECO:0000256" key="12">
    <source>
        <dbReference type="SAM" id="MobiDB-lite"/>
    </source>
</evidence>
<evidence type="ECO:0000256" key="1">
    <source>
        <dbReference type="ARBA" id="ARBA00004241"/>
    </source>
</evidence>
<feature type="domain" description="Trimeric autotransporter adhesin YadA-like head" evidence="15">
    <location>
        <begin position="817"/>
        <end position="839"/>
    </location>
</feature>
<evidence type="ECO:0000313" key="17">
    <source>
        <dbReference type="EMBL" id="VYU25271.1"/>
    </source>
</evidence>
<dbReference type="EMBL" id="CACRUX010000057">
    <property type="protein sequence ID" value="VYU25271.1"/>
    <property type="molecule type" value="Genomic_DNA"/>
</dbReference>
<dbReference type="CDD" id="cd12820">
    <property type="entry name" value="LbR_YadA-like"/>
    <property type="match status" value="5"/>
</dbReference>
<feature type="domain" description="Trimeric autotransporter adhesin YadA-like head" evidence="15">
    <location>
        <begin position="252"/>
        <end position="274"/>
    </location>
</feature>
<evidence type="ECO:0000256" key="13">
    <source>
        <dbReference type="SAM" id="SignalP"/>
    </source>
</evidence>
<feature type="domain" description="Trimeric autotransporter adhesin YadA-like stalk" evidence="16">
    <location>
        <begin position="2397"/>
        <end position="2429"/>
    </location>
</feature>
<dbReference type="InterPro" id="IPR008640">
    <property type="entry name" value="Adhesin_Head_dom"/>
</dbReference>
<dbReference type="Gene3D" id="1.20.5.340">
    <property type="match status" value="1"/>
</dbReference>
<dbReference type="GO" id="GO:0015031">
    <property type="term" value="P:protein transport"/>
    <property type="evidence" value="ECO:0007669"/>
    <property type="project" value="UniProtKB-KW"/>
</dbReference>
<evidence type="ECO:0000256" key="6">
    <source>
        <dbReference type="ARBA" id="ARBA00022692"/>
    </source>
</evidence>
<dbReference type="Gene3D" id="6.20.50.100">
    <property type="match status" value="1"/>
</dbReference>
<dbReference type="InterPro" id="IPR050149">
    <property type="entry name" value="Collagen_superfamily"/>
</dbReference>